<dbReference type="Pfam" id="PF22086">
    <property type="entry name" value="DUF6940"/>
    <property type="match status" value="1"/>
</dbReference>
<proteinExistence type="predicted"/>
<dbReference type="Proteomes" id="UP000324974">
    <property type="component" value="Chromosome"/>
</dbReference>
<organism evidence="1 2">
    <name type="scientific">Limnoglobus roseus</name>
    <dbReference type="NCBI Taxonomy" id="2598579"/>
    <lineage>
        <taxon>Bacteria</taxon>
        <taxon>Pseudomonadati</taxon>
        <taxon>Planctomycetota</taxon>
        <taxon>Planctomycetia</taxon>
        <taxon>Gemmatales</taxon>
        <taxon>Gemmataceae</taxon>
        <taxon>Limnoglobus</taxon>
    </lineage>
</organism>
<reference evidence="2" key="1">
    <citation type="submission" date="2019-08" db="EMBL/GenBank/DDBJ databases">
        <title>Limnoglobus roseus gen. nov., sp. nov., a novel freshwater planctomycete with a giant genome from the family Gemmataceae.</title>
        <authorList>
            <person name="Kulichevskaya I.S."/>
            <person name="Naumoff D.G."/>
            <person name="Miroshnikov K."/>
            <person name="Ivanova A."/>
            <person name="Philippov D.A."/>
            <person name="Hakobyan A."/>
            <person name="Rijpstra I.C."/>
            <person name="Sinninghe Damste J.S."/>
            <person name="Liesack W."/>
            <person name="Dedysh S.N."/>
        </authorList>
    </citation>
    <scope>NUCLEOTIDE SEQUENCE [LARGE SCALE GENOMIC DNA]</scope>
    <source>
        <strain evidence="2">PX52</strain>
    </source>
</reference>
<evidence type="ECO:0000313" key="1">
    <source>
        <dbReference type="EMBL" id="QEL16103.1"/>
    </source>
</evidence>
<dbReference type="EMBL" id="CP042425">
    <property type="protein sequence ID" value="QEL16103.1"/>
    <property type="molecule type" value="Genomic_DNA"/>
</dbReference>
<keyword evidence="2" id="KW-1185">Reference proteome</keyword>
<dbReference type="OrthoDB" id="980262at2"/>
<sequence length="197" mass="21733">MTMWTVDSEELPGNRGRRFAVTLTSRAATFAEVIRAWQDDADFRALFNATLAAAPYAEFRWETPPVTTDTASRPFEFVTLSSPGLARRPDREAFAPHFTTALNGVAAFPNLGGDAILIVPCPAADASAYGHLAAFVRLAPEAQWHAFWQAVGAAMARRLGPSPVWLSTAGYGVAWLHVRLDDRPKYYGFDEYKHRST</sequence>
<dbReference type="KEGG" id="lrs:PX52LOC_03042"/>
<accession>A0A5C1AD21</accession>
<dbReference type="AlphaFoldDB" id="A0A5C1AD21"/>
<dbReference type="RefSeq" id="WP_149110867.1">
    <property type="nucleotide sequence ID" value="NZ_CP042425.1"/>
</dbReference>
<name>A0A5C1AD21_9BACT</name>
<dbReference type="InterPro" id="IPR054220">
    <property type="entry name" value="DUF6940"/>
</dbReference>
<gene>
    <name evidence="1" type="ORF">PX52LOC_03042</name>
</gene>
<evidence type="ECO:0000313" key="2">
    <source>
        <dbReference type="Proteomes" id="UP000324974"/>
    </source>
</evidence>
<protein>
    <submittedName>
        <fullName evidence="1">Uncharacterized protein</fullName>
    </submittedName>
</protein>